<feature type="region of interest" description="Disordered" evidence="1">
    <location>
        <begin position="1"/>
        <end position="48"/>
    </location>
</feature>
<dbReference type="RefSeq" id="XP_008079460.1">
    <property type="nucleotide sequence ID" value="XM_008081269.1"/>
</dbReference>
<dbReference type="OrthoDB" id="3521710at2759"/>
<dbReference type="AlphaFoldDB" id="S3E349"/>
<proteinExistence type="predicted"/>
<feature type="compositionally biased region" description="Low complexity" evidence="1">
    <location>
        <begin position="15"/>
        <end position="27"/>
    </location>
</feature>
<organism evidence="2 3">
    <name type="scientific">Glarea lozoyensis (strain ATCC 20868 / MF5171)</name>
    <dbReference type="NCBI Taxonomy" id="1116229"/>
    <lineage>
        <taxon>Eukaryota</taxon>
        <taxon>Fungi</taxon>
        <taxon>Dikarya</taxon>
        <taxon>Ascomycota</taxon>
        <taxon>Pezizomycotina</taxon>
        <taxon>Leotiomycetes</taxon>
        <taxon>Helotiales</taxon>
        <taxon>Helotiaceae</taxon>
        <taxon>Glarea</taxon>
    </lineage>
</organism>
<evidence type="ECO:0000313" key="2">
    <source>
        <dbReference type="EMBL" id="EPE32843.1"/>
    </source>
</evidence>
<name>S3E349_GLAL2</name>
<dbReference type="EMBL" id="KE145358">
    <property type="protein sequence ID" value="EPE32843.1"/>
    <property type="molecule type" value="Genomic_DNA"/>
</dbReference>
<evidence type="ECO:0000256" key="1">
    <source>
        <dbReference type="SAM" id="MobiDB-lite"/>
    </source>
</evidence>
<dbReference type="GeneID" id="19464909"/>
<protein>
    <submittedName>
        <fullName evidence="2">Uncharacterized protein</fullName>
    </submittedName>
</protein>
<dbReference type="HOGENOM" id="CLU_2527658_0_0_1"/>
<sequence>MSSQQEFQAPRLNRSSTTSSVTSGYSSDGWLELTHTPRDDASSISSTSTGFLPLTAAVSRPAGNVQPNVTDEERRLFLLRARNN</sequence>
<accession>S3E349</accession>
<dbReference type="KEGG" id="glz:GLAREA_05855"/>
<reference evidence="2 3" key="1">
    <citation type="journal article" date="2013" name="BMC Genomics">
        <title>Genomics-driven discovery of the pneumocandin biosynthetic gene cluster in the fungus Glarea lozoyensis.</title>
        <authorList>
            <person name="Chen L."/>
            <person name="Yue Q."/>
            <person name="Zhang X."/>
            <person name="Xiang M."/>
            <person name="Wang C."/>
            <person name="Li S."/>
            <person name="Che Y."/>
            <person name="Ortiz-Lopez F.J."/>
            <person name="Bills G.F."/>
            <person name="Liu X."/>
            <person name="An Z."/>
        </authorList>
    </citation>
    <scope>NUCLEOTIDE SEQUENCE [LARGE SCALE GENOMIC DNA]</scope>
    <source>
        <strain evidence="3">ATCC 20868 / MF5171</strain>
    </source>
</reference>
<evidence type="ECO:0000313" key="3">
    <source>
        <dbReference type="Proteomes" id="UP000016922"/>
    </source>
</evidence>
<gene>
    <name evidence="2" type="ORF">GLAREA_05855</name>
</gene>
<keyword evidence="3" id="KW-1185">Reference proteome</keyword>
<dbReference type="Proteomes" id="UP000016922">
    <property type="component" value="Unassembled WGS sequence"/>
</dbReference>
<dbReference type="OMA" id="ACDEEQK"/>